<accession>A0A5A7Q9K1</accession>
<dbReference type="AlphaFoldDB" id="A0A5A7Q9K1"/>
<reference evidence="3" key="1">
    <citation type="journal article" date="2019" name="Curr. Biol.">
        <title>Genome Sequence of Striga asiatica Provides Insight into the Evolution of Plant Parasitism.</title>
        <authorList>
            <person name="Yoshida S."/>
            <person name="Kim S."/>
            <person name="Wafula E.K."/>
            <person name="Tanskanen J."/>
            <person name="Kim Y.M."/>
            <person name="Honaas L."/>
            <person name="Yang Z."/>
            <person name="Spallek T."/>
            <person name="Conn C.E."/>
            <person name="Ichihashi Y."/>
            <person name="Cheong K."/>
            <person name="Cui S."/>
            <person name="Der J.P."/>
            <person name="Gundlach H."/>
            <person name="Jiao Y."/>
            <person name="Hori C."/>
            <person name="Ishida J.K."/>
            <person name="Kasahara H."/>
            <person name="Kiba T."/>
            <person name="Kim M.S."/>
            <person name="Koo N."/>
            <person name="Laohavisit A."/>
            <person name="Lee Y.H."/>
            <person name="Lumba S."/>
            <person name="McCourt P."/>
            <person name="Mortimer J.C."/>
            <person name="Mutuku J.M."/>
            <person name="Nomura T."/>
            <person name="Sasaki-Sekimoto Y."/>
            <person name="Seto Y."/>
            <person name="Wang Y."/>
            <person name="Wakatake T."/>
            <person name="Sakakibara H."/>
            <person name="Demura T."/>
            <person name="Yamaguchi S."/>
            <person name="Yoneyama K."/>
            <person name="Manabe R.I."/>
            <person name="Nelson D.C."/>
            <person name="Schulman A.H."/>
            <person name="Timko M.P."/>
            <person name="dePamphilis C.W."/>
            <person name="Choi D."/>
            <person name="Shirasu K."/>
        </authorList>
    </citation>
    <scope>NUCLEOTIDE SEQUENCE [LARGE SCALE GENOMIC DNA]</scope>
    <source>
        <strain evidence="3">cv. UVA1</strain>
    </source>
</reference>
<gene>
    <name evidence="2" type="ORF">STAS_18593</name>
</gene>
<name>A0A5A7Q9K1_STRAF</name>
<dbReference type="Proteomes" id="UP000325081">
    <property type="component" value="Unassembled WGS sequence"/>
</dbReference>
<feature type="region of interest" description="Disordered" evidence="1">
    <location>
        <begin position="176"/>
        <end position="195"/>
    </location>
</feature>
<protein>
    <submittedName>
        <fullName evidence="2">Phosphoglycerate kinase</fullName>
    </submittedName>
</protein>
<dbReference type="EMBL" id="BKCP01006183">
    <property type="protein sequence ID" value="GER41850.1"/>
    <property type="molecule type" value="Genomic_DNA"/>
</dbReference>
<feature type="region of interest" description="Disordered" evidence="1">
    <location>
        <begin position="1"/>
        <end position="30"/>
    </location>
</feature>
<evidence type="ECO:0000313" key="2">
    <source>
        <dbReference type="EMBL" id="GER41850.1"/>
    </source>
</evidence>
<sequence>MAKTMSKRKIEIRVRREKQRRERKSNDGASPIVVKLHPSTKWELANRAVEAENPTNIERRGIRGFVDDGEMPIHATIGLLDLKLRSIFELRRSTPQGRKRWSGIDFDVVVVDGVACSDRETKKNYEKINYQGEDGDSGVARSRPQPGHHKTKPEPIKMKLAANLEPFYNQSWPTKKVDAPCRRREEDLSGARRGADAGRVVGCRTLVGGEAQGSGARKGLR</sequence>
<keyword evidence="3" id="KW-1185">Reference proteome</keyword>
<feature type="region of interest" description="Disordered" evidence="1">
    <location>
        <begin position="129"/>
        <end position="155"/>
    </location>
</feature>
<proteinExistence type="predicted"/>
<dbReference type="GO" id="GO:0016301">
    <property type="term" value="F:kinase activity"/>
    <property type="evidence" value="ECO:0007669"/>
    <property type="project" value="UniProtKB-KW"/>
</dbReference>
<evidence type="ECO:0000256" key="1">
    <source>
        <dbReference type="SAM" id="MobiDB-lite"/>
    </source>
</evidence>
<comment type="caution">
    <text evidence="2">The sequence shown here is derived from an EMBL/GenBank/DDBJ whole genome shotgun (WGS) entry which is preliminary data.</text>
</comment>
<organism evidence="2 3">
    <name type="scientific">Striga asiatica</name>
    <name type="common">Asiatic witchweed</name>
    <name type="synonym">Buchnera asiatica</name>
    <dbReference type="NCBI Taxonomy" id="4170"/>
    <lineage>
        <taxon>Eukaryota</taxon>
        <taxon>Viridiplantae</taxon>
        <taxon>Streptophyta</taxon>
        <taxon>Embryophyta</taxon>
        <taxon>Tracheophyta</taxon>
        <taxon>Spermatophyta</taxon>
        <taxon>Magnoliopsida</taxon>
        <taxon>eudicotyledons</taxon>
        <taxon>Gunneridae</taxon>
        <taxon>Pentapetalae</taxon>
        <taxon>asterids</taxon>
        <taxon>lamiids</taxon>
        <taxon>Lamiales</taxon>
        <taxon>Orobanchaceae</taxon>
        <taxon>Buchnereae</taxon>
        <taxon>Striga</taxon>
    </lineage>
</organism>
<evidence type="ECO:0000313" key="3">
    <source>
        <dbReference type="Proteomes" id="UP000325081"/>
    </source>
</evidence>
<keyword evidence="2" id="KW-0418">Kinase</keyword>
<keyword evidence="2" id="KW-0808">Transferase</keyword>